<protein>
    <submittedName>
        <fullName evidence="2">DUF5412 domain-containing protein</fullName>
    </submittedName>
</protein>
<proteinExistence type="predicted"/>
<keyword evidence="3" id="KW-1185">Reference proteome</keyword>
<dbReference type="AlphaFoldDB" id="A0AA95MPS6"/>
<keyword evidence="1" id="KW-0812">Transmembrane</keyword>
<feature type="transmembrane region" description="Helical" evidence="1">
    <location>
        <begin position="18"/>
        <end position="41"/>
    </location>
</feature>
<dbReference type="Pfam" id="PF17428">
    <property type="entry name" value="DUF5412"/>
    <property type="match status" value="1"/>
</dbReference>
<organism evidence="2 3">
    <name type="scientific">Neobacillus novalis</name>
    <dbReference type="NCBI Taxonomy" id="220687"/>
    <lineage>
        <taxon>Bacteria</taxon>
        <taxon>Bacillati</taxon>
        <taxon>Bacillota</taxon>
        <taxon>Bacilli</taxon>
        <taxon>Bacillales</taxon>
        <taxon>Bacillaceae</taxon>
        <taxon>Neobacillus</taxon>
    </lineage>
</organism>
<evidence type="ECO:0000313" key="2">
    <source>
        <dbReference type="EMBL" id="WHY87350.1"/>
    </source>
</evidence>
<dbReference type="Proteomes" id="UP001178288">
    <property type="component" value="Chromosome"/>
</dbReference>
<keyword evidence="1" id="KW-1133">Transmembrane helix</keyword>
<evidence type="ECO:0000256" key="1">
    <source>
        <dbReference type="SAM" id="Phobius"/>
    </source>
</evidence>
<dbReference type="EMBL" id="CP126114">
    <property type="protein sequence ID" value="WHY87350.1"/>
    <property type="molecule type" value="Genomic_DNA"/>
</dbReference>
<keyword evidence="1" id="KW-0472">Membrane</keyword>
<reference evidence="2" key="1">
    <citation type="submission" date="2023-05" db="EMBL/GenBank/DDBJ databases">
        <title>Comparative genomics of Bacillaceae isolates and their secondary metabolite potential.</title>
        <authorList>
            <person name="Song L."/>
            <person name="Nielsen L.J."/>
            <person name="Mohite O."/>
            <person name="Xu X."/>
            <person name="Weber T."/>
            <person name="Kovacs A.T."/>
        </authorList>
    </citation>
    <scope>NUCLEOTIDE SEQUENCE</scope>
    <source>
        <strain evidence="2">XLM17</strain>
    </source>
</reference>
<dbReference type="RefSeq" id="WP_082804898.1">
    <property type="nucleotide sequence ID" value="NZ_CP126114.1"/>
</dbReference>
<sequence length="134" mass="15941">MERDVDVKREKRKFYKKFFLLFGLICLLFIGTISYGVYWAFYDMERLPKGEFLTEETSSDGQYTLKAYLTNGGATVSYAIRGELVFNEQSNKTKNIYWNYREQYATINWIDNDTVVINGHKLNVPNEKFDWRNQ</sequence>
<gene>
    <name evidence="2" type="ORF">QNH39_05700</name>
</gene>
<dbReference type="InterPro" id="IPR035406">
    <property type="entry name" value="DUF5412"/>
</dbReference>
<name>A0AA95MPS6_9BACI</name>
<accession>A0AA95MPS6</accession>
<evidence type="ECO:0000313" key="3">
    <source>
        <dbReference type="Proteomes" id="UP001178288"/>
    </source>
</evidence>
<dbReference type="KEGG" id="nnv:QNH39_05700"/>